<protein>
    <submittedName>
        <fullName evidence="3">Phage baseplate protein</fullName>
    </submittedName>
</protein>
<gene>
    <name evidence="3" type="ORF">AU492_00695</name>
</gene>
<reference evidence="3 4" key="1">
    <citation type="submission" date="2016-02" db="EMBL/GenBank/DDBJ databases">
        <title>Species-wide whole genome sequencing reveals diversity, host range in Lonsdalea quercina.</title>
        <authorList>
            <person name="Li Y."/>
        </authorList>
    </citation>
    <scope>NUCLEOTIDE SEQUENCE [LARGE SCALE GENOMIC DNA]</scope>
    <source>
        <strain evidence="3 4">CFCC 12721</strain>
    </source>
</reference>
<evidence type="ECO:0000313" key="3">
    <source>
        <dbReference type="EMBL" id="RAT38327.1"/>
    </source>
</evidence>
<evidence type="ECO:0000313" key="4">
    <source>
        <dbReference type="Proteomes" id="UP000250186"/>
    </source>
</evidence>
<dbReference type="EMBL" id="LUSW01000001">
    <property type="protein sequence ID" value="RAT38327.1"/>
    <property type="molecule type" value="Genomic_DNA"/>
</dbReference>
<keyword evidence="4" id="KW-1185">Reference proteome</keyword>
<dbReference type="RefSeq" id="WP_112092086.1">
    <property type="nucleotide sequence ID" value="NZ_LUSR01000001.1"/>
</dbReference>
<evidence type="ECO:0000256" key="1">
    <source>
        <dbReference type="SAM" id="MobiDB-lite"/>
    </source>
</evidence>
<feature type="domain" description="Bacteriophage Mu Gp45 N-terminal" evidence="2">
    <location>
        <begin position="18"/>
        <end position="85"/>
    </location>
</feature>
<evidence type="ECO:0000259" key="2">
    <source>
        <dbReference type="Pfam" id="PF06890"/>
    </source>
</evidence>
<comment type="caution">
    <text evidence="3">The sequence shown here is derived from an EMBL/GenBank/DDBJ whole genome shotgun (WGS) entry which is preliminary data.</text>
</comment>
<dbReference type="Pfam" id="PF06890">
    <property type="entry name" value="Phage_Mu_Gp45"/>
    <property type="match status" value="1"/>
</dbReference>
<organism evidence="3 4">
    <name type="scientific">Lonsdalea populi</name>
    <dbReference type="NCBI Taxonomy" id="1172565"/>
    <lineage>
        <taxon>Bacteria</taxon>
        <taxon>Pseudomonadati</taxon>
        <taxon>Pseudomonadota</taxon>
        <taxon>Gammaproteobacteria</taxon>
        <taxon>Enterobacterales</taxon>
        <taxon>Pectobacteriaceae</taxon>
        <taxon>Lonsdalea</taxon>
    </lineage>
</organism>
<dbReference type="NCBIfam" id="TIGR01644">
    <property type="entry name" value="phage_P2_V"/>
    <property type="match status" value="1"/>
</dbReference>
<feature type="region of interest" description="Disordered" evidence="1">
    <location>
        <begin position="157"/>
        <end position="178"/>
    </location>
</feature>
<proteinExistence type="predicted"/>
<dbReference type="InterPro" id="IPR053861">
    <property type="entry name" value="Phage_Mu_Gp45_N"/>
</dbReference>
<sequence length="178" mass="19117">MANPLASLSRMVSNMISRAVVRGRTSSTKCQQLQIEMAGGEGKSDIEHLEPYGFTSAPQAGAEALAVYLDGDRSHGVVLVASDRRYRVKNLQAGEVAIYTDEGDNIVLKRGKLIEVSTDTLIVNATKKMTVNTPLFEVPSGEVTDKTSTMQKMRDTFNTHNHPGDSGGMTGSPTTPMG</sequence>
<name>A0ABX9EXY8_9GAMM</name>
<accession>A0ABX9EXY8</accession>
<dbReference type="InterPro" id="IPR013046">
    <property type="entry name" value="GpV/Gp45"/>
</dbReference>
<dbReference type="Proteomes" id="UP000250186">
    <property type="component" value="Unassembled WGS sequence"/>
</dbReference>